<dbReference type="SFLD" id="SFLDS00005">
    <property type="entry name" value="Isoprenoid_Synthase_Type_I"/>
    <property type="match status" value="1"/>
</dbReference>
<dbReference type="SFLD" id="SFLDG01020">
    <property type="entry name" value="Terpene_Cyclase_Like_2"/>
    <property type="match status" value="1"/>
</dbReference>
<gene>
    <name evidence="2" type="ORF">ENR15_00450</name>
</gene>
<comment type="similarity">
    <text evidence="1">Belongs to the terpene synthase family.</text>
</comment>
<dbReference type="Gene3D" id="1.10.600.10">
    <property type="entry name" value="Farnesyl Diphosphate Synthase"/>
    <property type="match status" value="1"/>
</dbReference>
<organism evidence="2">
    <name type="scientific">Planktothricoides sp. SpSt-374</name>
    <dbReference type="NCBI Taxonomy" id="2282167"/>
    <lineage>
        <taxon>Bacteria</taxon>
        <taxon>Bacillati</taxon>
        <taxon>Cyanobacteriota</taxon>
        <taxon>Cyanophyceae</taxon>
        <taxon>Oscillatoriophycideae</taxon>
        <taxon>Oscillatoriales</taxon>
        <taxon>Oscillatoriaceae</taxon>
        <taxon>Planktothricoides</taxon>
    </lineage>
</organism>
<dbReference type="PANTHER" id="PTHR35201:SF4">
    <property type="entry name" value="BETA-PINACENE SYNTHASE-RELATED"/>
    <property type="match status" value="1"/>
</dbReference>
<dbReference type="InterPro" id="IPR034686">
    <property type="entry name" value="Terpene_cyclase-like_2"/>
</dbReference>
<reference evidence="2" key="1">
    <citation type="journal article" date="2020" name="mSystems">
        <title>Genome- and Community-Level Interaction Insights into Carbon Utilization and Element Cycling Functions of Hydrothermarchaeota in Hydrothermal Sediment.</title>
        <authorList>
            <person name="Zhou Z."/>
            <person name="Liu Y."/>
            <person name="Xu W."/>
            <person name="Pan J."/>
            <person name="Luo Z.H."/>
            <person name="Li M."/>
        </authorList>
    </citation>
    <scope>NUCLEOTIDE SEQUENCE [LARGE SCALE GENOMIC DNA]</scope>
    <source>
        <strain evidence="2">SpSt-374</strain>
    </source>
</reference>
<dbReference type="EC" id="4.2.3.-" evidence="1"/>
<name>A0A7C3VML9_9CYAN</name>
<comment type="cofactor">
    <cofactor evidence="1">
        <name>Mg(2+)</name>
        <dbReference type="ChEBI" id="CHEBI:18420"/>
    </cofactor>
</comment>
<dbReference type="AlphaFoldDB" id="A0A7C3VML9"/>
<dbReference type="SUPFAM" id="SSF48576">
    <property type="entry name" value="Terpenoid synthases"/>
    <property type="match status" value="1"/>
</dbReference>
<dbReference type="GO" id="GO:0010333">
    <property type="term" value="F:terpene synthase activity"/>
    <property type="evidence" value="ECO:0007669"/>
    <property type="project" value="InterPro"/>
</dbReference>
<evidence type="ECO:0000256" key="1">
    <source>
        <dbReference type="RuleBase" id="RU366034"/>
    </source>
</evidence>
<keyword evidence="1" id="KW-0456">Lyase</keyword>
<comment type="caution">
    <text evidence="2">The sequence shown here is derived from an EMBL/GenBank/DDBJ whole genome shotgun (WGS) entry which is preliminary data.</text>
</comment>
<dbReference type="InterPro" id="IPR008949">
    <property type="entry name" value="Isoprenoid_synthase_dom_sf"/>
</dbReference>
<keyword evidence="1" id="KW-0479">Metal-binding</keyword>
<keyword evidence="1" id="KW-0460">Magnesium</keyword>
<dbReference type="Pfam" id="PF19086">
    <property type="entry name" value="Terpene_syn_C_2"/>
    <property type="match status" value="1"/>
</dbReference>
<proteinExistence type="inferred from homology"/>
<dbReference type="EMBL" id="DSPX01000003">
    <property type="protein sequence ID" value="HGF99170.1"/>
    <property type="molecule type" value="Genomic_DNA"/>
</dbReference>
<protein>
    <recommendedName>
        <fullName evidence="1">Terpene synthase</fullName>
        <ecNumber evidence="1">4.2.3.-</ecNumber>
    </recommendedName>
</protein>
<accession>A0A7C3VML9</accession>
<evidence type="ECO:0000313" key="2">
    <source>
        <dbReference type="EMBL" id="HGF99170.1"/>
    </source>
</evidence>
<sequence length="321" mass="36750">MLNIKFPALYCPFDSGINPDADAAGQHSLEWARFWNLVTDESALQRLQAIKFSSLVARTYPNAPLPALEIISDYFLWLFIFDDQFEKAGINGKIERLEAEHARLVEILNGAELKEVDTLAALTLGDIRDRLHQLGAMPDLMVRFAQNMENYLQGVRWEAVNLYQGVMPDLATYRKIRAFTSGIYAYCDLLQIVDRIALPPEIIEDGRVKRLELTTNNVMAWSNDIFSVKKEIAEGKTHNLVLVLQHEYHIPLQEALDRAAEMHDVQVRTFIELSAQLPSFGAEIDAHLQRYLSGLRSWMRGHLDWYMETGRYHSKESTPLS</sequence>
<dbReference type="PANTHER" id="PTHR35201">
    <property type="entry name" value="TERPENE SYNTHASE"/>
    <property type="match status" value="1"/>
</dbReference>
<dbReference type="GO" id="GO:0046872">
    <property type="term" value="F:metal ion binding"/>
    <property type="evidence" value="ECO:0007669"/>
    <property type="project" value="UniProtKB-KW"/>
</dbReference>